<dbReference type="Pfam" id="PF00528">
    <property type="entry name" value="BPD_transp_1"/>
    <property type="match status" value="1"/>
</dbReference>
<dbReference type="Gene3D" id="1.10.3720.10">
    <property type="entry name" value="MetI-like"/>
    <property type="match status" value="2"/>
</dbReference>
<dbReference type="OrthoDB" id="9790211at2"/>
<comment type="similarity">
    <text evidence="8">Belongs to the binding-protein-dependent transport system permease family.</text>
</comment>
<comment type="caution">
    <text evidence="10">The sequence shown here is derived from an EMBL/GenBank/DDBJ whole genome shotgun (WGS) entry which is preliminary data.</text>
</comment>
<feature type="transmembrane region" description="Helical" evidence="8">
    <location>
        <begin position="144"/>
        <end position="163"/>
    </location>
</feature>
<dbReference type="InterPro" id="IPR035906">
    <property type="entry name" value="MetI-like_sf"/>
</dbReference>
<feature type="transmembrane region" description="Helical" evidence="8">
    <location>
        <begin position="467"/>
        <end position="484"/>
    </location>
</feature>
<keyword evidence="6 8" id="KW-1133">Transmembrane helix</keyword>
<dbReference type="GO" id="GO:0055085">
    <property type="term" value="P:transmembrane transport"/>
    <property type="evidence" value="ECO:0007669"/>
    <property type="project" value="InterPro"/>
</dbReference>
<sequence length="544" mass="58665">MLTTLARRLSGLPSLLFALLALALALPVLAVLGSWLQWSGESASILREMAATVLPDYALTTLGLCLMVAVGVTVLGLATAALVTLFDFPGRGVFEWLLLLPLAMPAYVVAYAYTDFLQFSGPLQVALREALGLQGRLWPDVRSVWGAALVFTLSLYPYVYLLARTALVERASGLMEAARLLGAPLSRRIREIALPLARPAVAAGVALALMETLADFGVSSYFGIQTFTAGIYKAWLSMDNRIAAAQLATVLLAVVVVLLQLEQRAQKRMRFNQGRGSRQGSTEAQPVQLKGMRRMLAWTLCSLPVLLGFVLPVLIMLRAFLGETTEMPWERFGQWAWTSLRLGVVTAVLAVGVALALAFSVRTRGDRLSQGAIQLVGLGYAIPGAVVVVGLLLPVGWIQQTWPASSAGAWITATALGLIWAYLVRFCAVALQSVQSGYARIPASLDDSARMLGVTGWGLMRRVHAPLLKRTTLAAMLLVFVDVMKELPATMVLRPFNSDTLAVVAYQLARDERLGEAALPSLALVLVGLIPVMLLSRTLRQTKG</sequence>
<feature type="domain" description="ABC transmembrane type-1" evidence="9">
    <location>
        <begin position="336"/>
        <end position="535"/>
    </location>
</feature>
<evidence type="ECO:0000256" key="6">
    <source>
        <dbReference type="ARBA" id="ARBA00022989"/>
    </source>
</evidence>
<feature type="transmembrane region" description="Helical" evidence="8">
    <location>
        <begin position="517"/>
        <end position="535"/>
    </location>
</feature>
<dbReference type="Proteomes" id="UP000037507">
    <property type="component" value="Unassembled WGS sequence"/>
</dbReference>
<dbReference type="PANTHER" id="PTHR43357">
    <property type="entry name" value="INNER MEMBRANE ABC TRANSPORTER PERMEASE PROTEIN YDCV"/>
    <property type="match status" value="1"/>
</dbReference>
<feature type="transmembrane region" description="Helical" evidence="8">
    <location>
        <begin position="196"/>
        <end position="222"/>
    </location>
</feature>
<proteinExistence type="inferred from homology"/>
<dbReference type="PROSITE" id="PS50928">
    <property type="entry name" value="ABC_TM1"/>
    <property type="match status" value="2"/>
</dbReference>
<evidence type="ECO:0000256" key="8">
    <source>
        <dbReference type="RuleBase" id="RU363032"/>
    </source>
</evidence>
<dbReference type="STRING" id="1293045.H663_08080"/>
<evidence type="ECO:0000256" key="1">
    <source>
        <dbReference type="ARBA" id="ARBA00004429"/>
    </source>
</evidence>
<feature type="transmembrane region" description="Helical" evidence="8">
    <location>
        <begin position="295"/>
        <end position="320"/>
    </location>
</feature>
<feature type="transmembrane region" description="Helical" evidence="8">
    <location>
        <begin position="373"/>
        <end position="397"/>
    </location>
</feature>
<dbReference type="AlphaFoldDB" id="A0A2T7UDI8"/>
<evidence type="ECO:0000256" key="7">
    <source>
        <dbReference type="ARBA" id="ARBA00023136"/>
    </source>
</evidence>
<keyword evidence="2 8" id="KW-0813">Transport</keyword>
<dbReference type="RefSeq" id="WP_053171969.1">
    <property type="nucleotide sequence ID" value="NZ_LFYT02000011.1"/>
</dbReference>
<evidence type="ECO:0000256" key="4">
    <source>
        <dbReference type="ARBA" id="ARBA00022519"/>
    </source>
</evidence>
<dbReference type="EMBL" id="LFYT02000011">
    <property type="protein sequence ID" value="PVE42775.1"/>
    <property type="molecule type" value="Genomic_DNA"/>
</dbReference>
<evidence type="ECO:0000313" key="11">
    <source>
        <dbReference type="Proteomes" id="UP000037507"/>
    </source>
</evidence>
<comment type="subcellular location">
    <subcellularLocation>
        <location evidence="1">Cell inner membrane</location>
        <topology evidence="1">Multi-pass membrane protein</topology>
    </subcellularLocation>
    <subcellularLocation>
        <location evidence="8">Cell membrane</location>
        <topology evidence="8">Multi-pass membrane protein</topology>
    </subcellularLocation>
</comment>
<accession>A0A2T7UDI8</accession>
<dbReference type="FunFam" id="1.10.3720.10:FF:000088">
    <property type="entry name" value="Iron(III) ABC transporter, permease protein"/>
    <property type="match status" value="1"/>
</dbReference>
<feature type="transmembrane region" description="Helical" evidence="8">
    <location>
        <begin position="340"/>
        <end position="361"/>
    </location>
</feature>
<dbReference type="GO" id="GO:0005886">
    <property type="term" value="C:plasma membrane"/>
    <property type="evidence" value="ECO:0007669"/>
    <property type="project" value="UniProtKB-SubCell"/>
</dbReference>
<evidence type="ECO:0000313" key="10">
    <source>
        <dbReference type="EMBL" id="PVE42775.1"/>
    </source>
</evidence>
<reference evidence="10" key="1">
    <citation type="submission" date="2017-04" db="EMBL/GenBank/DDBJ databases">
        <title>Unexpected and diverse lifestyles within the genus Limnohabitans.</title>
        <authorList>
            <person name="Kasalicky V."/>
            <person name="Mehrshad M."/>
            <person name="Andrei S.-A."/>
            <person name="Salcher M."/>
            <person name="Kratochvilova H."/>
            <person name="Simek K."/>
            <person name="Ghai R."/>
        </authorList>
    </citation>
    <scope>NUCLEOTIDE SEQUENCE [LARGE SCALE GENOMIC DNA]</scope>
    <source>
        <strain evidence="10">II-D5</strain>
    </source>
</reference>
<keyword evidence="4" id="KW-0997">Cell inner membrane</keyword>
<feature type="transmembrane region" description="Helical" evidence="8">
    <location>
        <begin position="93"/>
        <end position="113"/>
    </location>
</feature>
<evidence type="ECO:0000256" key="3">
    <source>
        <dbReference type="ARBA" id="ARBA00022475"/>
    </source>
</evidence>
<feature type="transmembrane region" description="Helical" evidence="8">
    <location>
        <begin position="57"/>
        <end position="86"/>
    </location>
</feature>
<evidence type="ECO:0000256" key="5">
    <source>
        <dbReference type="ARBA" id="ARBA00022692"/>
    </source>
</evidence>
<dbReference type="SUPFAM" id="SSF161098">
    <property type="entry name" value="MetI-like"/>
    <property type="match status" value="2"/>
</dbReference>
<dbReference type="CDD" id="cd06261">
    <property type="entry name" value="TM_PBP2"/>
    <property type="match status" value="2"/>
</dbReference>
<dbReference type="PANTHER" id="PTHR43357:SF3">
    <property type="entry name" value="FE(3+)-TRANSPORT SYSTEM PERMEASE PROTEIN FBPB 2"/>
    <property type="match status" value="1"/>
</dbReference>
<feature type="domain" description="ABC transmembrane type-1" evidence="9">
    <location>
        <begin position="58"/>
        <end position="260"/>
    </location>
</feature>
<keyword evidence="11" id="KW-1185">Reference proteome</keyword>
<keyword evidence="5 8" id="KW-0812">Transmembrane</keyword>
<keyword evidence="3" id="KW-1003">Cell membrane</keyword>
<evidence type="ECO:0000256" key="2">
    <source>
        <dbReference type="ARBA" id="ARBA00022448"/>
    </source>
</evidence>
<evidence type="ECO:0000259" key="9">
    <source>
        <dbReference type="PROSITE" id="PS50928"/>
    </source>
</evidence>
<feature type="transmembrane region" description="Helical" evidence="8">
    <location>
        <begin position="409"/>
        <end position="431"/>
    </location>
</feature>
<protein>
    <submittedName>
        <fullName evidence="10">Iron ABC transporter permease</fullName>
    </submittedName>
</protein>
<gene>
    <name evidence="10" type="ORF">H663_010820</name>
</gene>
<dbReference type="InterPro" id="IPR000515">
    <property type="entry name" value="MetI-like"/>
</dbReference>
<name>A0A2T7UDI8_9BURK</name>
<organism evidence="10 11">
    <name type="scientific">Limnohabitans planktonicus II-D5</name>
    <dbReference type="NCBI Taxonomy" id="1293045"/>
    <lineage>
        <taxon>Bacteria</taxon>
        <taxon>Pseudomonadati</taxon>
        <taxon>Pseudomonadota</taxon>
        <taxon>Betaproteobacteria</taxon>
        <taxon>Burkholderiales</taxon>
        <taxon>Comamonadaceae</taxon>
        <taxon>Limnohabitans</taxon>
    </lineage>
</organism>
<keyword evidence="7 8" id="KW-0472">Membrane</keyword>
<feature type="transmembrane region" description="Helical" evidence="8">
    <location>
        <begin position="242"/>
        <end position="261"/>
    </location>
</feature>